<reference evidence="9 12" key="2">
    <citation type="submission" date="2019-07" db="EMBL/GenBank/DDBJ databases">
        <title>Whole genome shotgun sequence of Halomonas cupida NBRC 102219.</title>
        <authorList>
            <person name="Hosoyama A."/>
            <person name="Uohara A."/>
            <person name="Ohji S."/>
            <person name="Ichikawa N."/>
        </authorList>
    </citation>
    <scope>NUCLEOTIDE SEQUENCE [LARGE SCALE GENOMIC DNA]</scope>
    <source>
        <strain evidence="9 12">NBRC 102219</strain>
    </source>
</reference>
<dbReference type="Proteomes" id="UP000184123">
    <property type="component" value="Unassembled WGS sequence"/>
</dbReference>
<feature type="transmembrane region" description="Helical" evidence="8">
    <location>
        <begin position="321"/>
        <end position="345"/>
    </location>
</feature>
<evidence type="ECO:0000313" key="11">
    <source>
        <dbReference type="Proteomes" id="UP000184123"/>
    </source>
</evidence>
<dbReference type="InterPro" id="IPR006043">
    <property type="entry name" value="NCS2"/>
</dbReference>
<comment type="similarity">
    <text evidence="2">Belongs to the nucleobase:cation symporter-2 (NCS2) (TC 2.A.40) family.</text>
</comment>
<dbReference type="AlphaFoldDB" id="A0A1M7MMP8"/>
<keyword evidence="6 8" id="KW-1133">Transmembrane helix</keyword>
<dbReference type="PANTHER" id="PTHR42810:SF4">
    <property type="entry name" value="URIC ACID TRANSPORTER UACT"/>
    <property type="match status" value="1"/>
</dbReference>
<feature type="transmembrane region" description="Helical" evidence="8">
    <location>
        <begin position="208"/>
        <end position="226"/>
    </location>
</feature>
<feature type="transmembrane region" description="Helical" evidence="8">
    <location>
        <begin position="179"/>
        <end position="196"/>
    </location>
</feature>
<keyword evidence="4" id="KW-1003">Cell membrane</keyword>
<keyword evidence="7 8" id="KW-0472">Membrane</keyword>
<feature type="transmembrane region" description="Helical" evidence="8">
    <location>
        <begin position="63"/>
        <end position="81"/>
    </location>
</feature>
<keyword evidence="3" id="KW-0813">Transport</keyword>
<reference evidence="10 11" key="1">
    <citation type="submission" date="2016-11" db="EMBL/GenBank/DDBJ databases">
        <authorList>
            <person name="Jaros S."/>
            <person name="Januszkiewicz K."/>
            <person name="Wedrychowicz H."/>
        </authorList>
    </citation>
    <scope>NUCLEOTIDE SEQUENCE [LARGE SCALE GENOMIC DNA]</scope>
    <source>
        <strain evidence="10 11">DSM 4740</strain>
    </source>
</reference>
<evidence type="ECO:0000256" key="3">
    <source>
        <dbReference type="ARBA" id="ARBA00022448"/>
    </source>
</evidence>
<evidence type="ECO:0000313" key="9">
    <source>
        <dbReference type="EMBL" id="GEN26122.1"/>
    </source>
</evidence>
<evidence type="ECO:0000313" key="10">
    <source>
        <dbReference type="EMBL" id="SHM91764.1"/>
    </source>
</evidence>
<dbReference type="GO" id="GO:0005886">
    <property type="term" value="C:plasma membrane"/>
    <property type="evidence" value="ECO:0007669"/>
    <property type="project" value="UniProtKB-SubCell"/>
</dbReference>
<dbReference type="PANTHER" id="PTHR42810">
    <property type="entry name" value="PURINE PERMEASE C1399.01C-RELATED"/>
    <property type="match status" value="1"/>
</dbReference>
<feature type="transmembrane region" description="Helical" evidence="8">
    <location>
        <begin position="416"/>
        <end position="438"/>
    </location>
</feature>
<protein>
    <submittedName>
        <fullName evidence="10">Nucleobase:cation symporter-2, NCS2 family</fullName>
    </submittedName>
    <submittedName>
        <fullName evidence="9">Xanthine/uracil permease</fullName>
    </submittedName>
</protein>
<dbReference type="Proteomes" id="UP000321726">
    <property type="component" value="Unassembled WGS sequence"/>
</dbReference>
<evidence type="ECO:0000256" key="8">
    <source>
        <dbReference type="SAM" id="Phobius"/>
    </source>
</evidence>
<dbReference type="GO" id="GO:0042907">
    <property type="term" value="F:xanthine transmembrane transporter activity"/>
    <property type="evidence" value="ECO:0007669"/>
    <property type="project" value="TreeGrafter"/>
</dbReference>
<dbReference type="EMBL" id="FRCA01000018">
    <property type="protein sequence ID" value="SHM91764.1"/>
    <property type="molecule type" value="Genomic_DNA"/>
</dbReference>
<feature type="transmembrane region" description="Helical" evidence="8">
    <location>
        <begin position="357"/>
        <end position="376"/>
    </location>
</feature>
<sequence length="449" mass="46123">MATNESIAEENDKRQIRSTHDVNAMPPLSRAIPLGLQHVLAMFVGNVTVPIIIAGAADLPADQTAFMIQAAMFVAGIATLVQSLGLGPIGARLPIVMGTSFGFVPVLIPIAVGMGLPAALGAALCGGIAMAIVGLFLPIFRFLFPPVVTGTFVVMLGTLLMPVGFLYLGGGGGASDFGAPHHIALGALVFVATLALHQYGRGIWSEMAPLLGLVIGYFTALGFGYIDLGNIANAGWVSLPVPLHIGLEFHAAAIVPVVLLAVVTCAESIGDIVGTTAGGLNREPTAKELSGGVMADGLASVFAAIFNAFPQISFSQNVGMVALTGVVSRYVVAIGGAFLLFAGLVPKLGALINSIPNSVLGGAVLIMFGMIASAGIKMLASIDFNKRNMVIIGVSLSAAIGLPAQEGLYANLNENIQAIIHSGLIPGALFAIVLNLVLPRKERTFRDSV</sequence>
<name>A0A1M7MMP8_9GAMM</name>
<organism evidence="10 11">
    <name type="scientific">Halomonas cupida</name>
    <dbReference type="NCBI Taxonomy" id="44933"/>
    <lineage>
        <taxon>Bacteria</taxon>
        <taxon>Pseudomonadati</taxon>
        <taxon>Pseudomonadota</taxon>
        <taxon>Gammaproteobacteria</taxon>
        <taxon>Oceanospirillales</taxon>
        <taxon>Halomonadaceae</taxon>
        <taxon>Halomonas</taxon>
    </lineage>
</organism>
<keyword evidence="5 8" id="KW-0812">Transmembrane</keyword>
<dbReference type="STRING" id="44933.SAMN05660971_04260"/>
<dbReference type="NCBIfam" id="NF037981">
    <property type="entry name" value="NCS2_1"/>
    <property type="match status" value="1"/>
</dbReference>
<gene>
    <name evidence="9" type="ORF">HCU01_40710</name>
    <name evidence="10" type="ORF">SAMN05660971_04260</name>
</gene>
<feature type="transmembrane region" description="Helical" evidence="8">
    <location>
        <begin position="39"/>
        <end position="57"/>
    </location>
</feature>
<evidence type="ECO:0000256" key="6">
    <source>
        <dbReference type="ARBA" id="ARBA00022989"/>
    </source>
</evidence>
<dbReference type="NCBIfam" id="TIGR00801">
    <property type="entry name" value="ncs2"/>
    <property type="match status" value="1"/>
</dbReference>
<dbReference type="InterPro" id="IPR006042">
    <property type="entry name" value="Xan_ur_permease"/>
</dbReference>
<dbReference type="Pfam" id="PF00860">
    <property type="entry name" value="Xan_ur_permease"/>
    <property type="match status" value="1"/>
</dbReference>
<dbReference type="PROSITE" id="PS01116">
    <property type="entry name" value="XANTH_URACIL_PERMASE"/>
    <property type="match status" value="1"/>
</dbReference>
<feature type="transmembrane region" description="Helical" evidence="8">
    <location>
        <begin position="147"/>
        <end position="167"/>
    </location>
</feature>
<proteinExistence type="inferred from homology"/>
<dbReference type="OrthoDB" id="9805749at2"/>
<comment type="subcellular location">
    <subcellularLocation>
        <location evidence="1">Cell membrane</location>
        <topology evidence="1">Multi-pass membrane protein</topology>
    </subcellularLocation>
</comment>
<evidence type="ECO:0000256" key="7">
    <source>
        <dbReference type="ARBA" id="ARBA00023136"/>
    </source>
</evidence>
<feature type="transmembrane region" description="Helical" evidence="8">
    <location>
        <begin position="93"/>
        <end position="112"/>
    </location>
</feature>
<feature type="transmembrane region" description="Helical" evidence="8">
    <location>
        <begin position="388"/>
        <end position="404"/>
    </location>
</feature>
<evidence type="ECO:0000256" key="2">
    <source>
        <dbReference type="ARBA" id="ARBA00008821"/>
    </source>
</evidence>
<dbReference type="NCBIfam" id="TIGR03173">
    <property type="entry name" value="pbuX"/>
    <property type="match status" value="1"/>
</dbReference>
<evidence type="ECO:0000313" key="12">
    <source>
        <dbReference type="Proteomes" id="UP000321726"/>
    </source>
</evidence>
<evidence type="ECO:0000256" key="1">
    <source>
        <dbReference type="ARBA" id="ARBA00004651"/>
    </source>
</evidence>
<accession>A0A1M7MMP8</accession>
<evidence type="ECO:0000256" key="4">
    <source>
        <dbReference type="ARBA" id="ARBA00022475"/>
    </source>
</evidence>
<dbReference type="RefSeq" id="WP_073437231.1">
    <property type="nucleotide sequence ID" value="NZ_BJXU01000188.1"/>
</dbReference>
<dbReference type="InterPro" id="IPR017588">
    <property type="entry name" value="UacT-like"/>
</dbReference>
<feature type="transmembrane region" description="Helical" evidence="8">
    <location>
        <begin position="118"/>
        <end position="140"/>
    </location>
</feature>
<dbReference type="EMBL" id="BJXU01000188">
    <property type="protein sequence ID" value="GEN26122.1"/>
    <property type="molecule type" value="Genomic_DNA"/>
</dbReference>
<evidence type="ECO:0000256" key="5">
    <source>
        <dbReference type="ARBA" id="ARBA00022692"/>
    </source>
</evidence>
<keyword evidence="12" id="KW-1185">Reference proteome</keyword>